<feature type="non-terminal residue" evidence="1">
    <location>
        <position position="1"/>
    </location>
</feature>
<dbReference type="Proteomes" id="UP001194468">
    <property type="component" value="Unassembled WGS sequence"/>
</dbReference>
<reference evidence="1" key="1">
    <citation type="submission" date="2019-10" db="EMBL/GenBank/DDBJ databases">
        <authorList>
            <consortium name="DOE Joint Genome Institute"/>
            <person name="Kuo A."/>
            <person name="Miyauchi S."/>
            <person name="Kiss E."/>
            <person name="Drula E."/>
            <person name="Kohler A."/>
            <person name="Sanchez-Garcia M."/>
            <person name="Andreopoulos B."/>
            <person name="Barry K.W."/>
            <person name="Bonito G."/>
            <person name="Buee M."/>
            <person name="Carver A."/>
            <person name="Chen C."/>
            <person name="Cichocki N."/>
            <person name="Clum A."/>
            <person name="Culley D."/>
            <person name="Crous P.W."/>
            <person name="Fauchery L."/>
            <person name="Girlanda M."/>
            <person name="Hayes R."/>
            <person name="Keri Z."/>
            <person name="LaButti K."/>
            <person name="Lipzen A."/>
            <person name="Lombard V."/>
            <person name="Magnuson J."/>
            <person name="Maillard F."/>
            <person name="Morin E."/>
            <person name="Murat C."/>
            <person name="Nolan M."/>
            <person name="Ohm R."/>
            <person name="Pangilinan J."/>
            <person name="Pereira M."/>
            <person name="Perotto S."/>
            <person name="Peter M."/>
            <person name="Riley R."/>
            <person name="Sitrit Y."/>
            <person name="Stielow B."/>
            <person name="Szollosi G."/>
            <person name="Zifcakova L."/>
            <person name="Stursova M."/>
            <person name="Spatafora J.W."/>
            <person name="Tedersoo L."/>
            <person name="Vaario L.-M."/>
            <person name="Yamada A."/>
            <person name="Yan M."/>
            <person name="Wang P."/>
            <person name="Xu J."/>
            <person name="Bruns T."/>
            <person name="Baldrian P."/>
            <person name="Vilgalys R."/>
            <person name="Henrissat B."/>
            <person name="Grigoriev I.V."/>
            <person name="Hibbett D."/>
            <person name="Nagy L.G."/>
            <person name="Martin F.M."/>
        </authorList>
    </citation>
    <scope>NUCLEOTIDE SEQUENCE</scope>
    <source>
        <strain evidence="1">BED1</strain>
    </source>
</reference>
<accession>A0AAD4BJ10</accession>
<comment type="caution">
    <text evidence="1">The sequence shown here is derived from an EMBL/GenBank/DDBJ whole genome shotgun (WGS) entry which is preliminary data.</text>
</comment>
<keyword evidence="2" id="KW-1185">Reference proteome</keyword>
<name>A0AAD4BJ10_BOLED</name>
<gene>
    <name evidence="1" type="ORF">L210DRAFT_3414062</name>
</gene>
<evidence type="ECO:0000313" key="1">
    <source>
        <dbReference type="EMBL" id="KAF8432342.1"/>
    </source>
</evidence>
<dbReference type="EMBL" id="WHUW01000041">
    <property type="protein sequence ID" value="KAF8432342.1"/>
    <property type="molecule type" value="Genomic_DNA"/>
</dbReference>
<organism evidence="1 2">
    <name type="scientific">Boletus edulis BED1</name>
    <dbReference type="NCBI Taxonomy" id="1328754"/>
    <lineage>
        <taxon>Eukaryota</taxon>
        <taxon>Fungi</taxon>
        <taxon>Dikarya</taxon>
        <taxon>Basidiomycota</taxon>
        <taxon>Agaricomycotina</taxon>
        <taxon>Agaricomycetes</taxon>
        <taxon>Agaricomycetidae</taxon>
        <taxon>Boletales</taxon>
        <taxon>Boletineae</taxon>
        <taxon>Boletaceae</taxon>
        <taxon>Boletoideae</taxon>
        <taxon>Boletus</taxon>
    </lineage>
</organism>
<sequence length="127" mass="14529">QFDCVFVEKDPNQSGIHGLYIAQVLLFFSFTHQSIPYSCALVRWFDIIGDSPCPKTGMWMVEPEFDEQGERLISVISVDSIIRPAHLLPVYGKAPIPRGFKHTDSLFAFSAYYVNKYCDYHAFQLLS</sequence>
<reference evidence="1" key="2">
    <citation type="journal article" date="2020" name="Nat. Commun.">
        <title>Large-scale genome sequencing of mycorrhizal fungi provides insights into the early evolution of symbiotic traits.</title>
        <authorList>
            <person name="Miyauchi S."/>
            <person name="Kiss E."/>
            <person name="Kuo A."/>
            <person name="Drula E."/>
            <person name="Kohler A."/>
            <person name="Sanchez-Garcia M."/>
            <person name="Morin E."/>
            <person name="Andreopoulos B."/>
            <person name="Barry K.W."/>
            <person name="Bonito G."/>
            <person name="Buee M."/>
            <person name="Carver A."/>
            <person name="Chen C."/>
            <person name="Cichocki N."/>
            <person name="Clum A."/>
            <person name="Culley D."/>
            <person name="Crous P.W."/>
            <person name="Fauchery L."/>
            <person name="Girlanda M."/>
            <person name="Hayes R.D."/>
            <person name="Keri Z."/>
            <person name="LaButti K."/>
            <person name="Lipzen A."/>
            <person name="Lombard V."/>
            <person name="Magnuson J."/>
            <person name="Maillard F."/>
            <person name="Murat C."/>
            <person name="Nolan M."/>
            <person name="Ohm R.A."/>
            <person name="Pangilinan J."/>
            <person name="Pereira M.F."/>
            <person name="Perotto S."/>
            <person name="Peter M."/>
            <person name="Pfister S."/>
            <person name="Riley R."/>
            <person name="Sitrit Y."/>
            <person name="Stielow J.B."/>
            <person name="Szollosi G."/>
            <person name="Zifcakova L."/>
            <person name="Stursova M."/>
            <person name="Spatafora J.W."/>
            <person name="Tedersoo L."/>
            <person name="Vaario L.M."/>
            <person name="Yamada A."/>
            <person name="Yan M."/>
            <person name="Wang P."/>
            <person name="Xu J."/>
            <person name="Bruns T."/>
            <person name="Baldrian P."/>
            <person name="Vilgalys R."/>
            <person name="Dunand C."/>
            <person name="Henrissat B."/>
            <person name="Grigoriev I.V."/>
            <person name="Hibbett D."/>
            <person name="Nagy L.G."/>
            <person name="Martin F.M."/>
        </authorList>
    </citation>
    <scope>NUCLEOTIDE SEQUENCE</scope>
    <source>
        <strain evidence="1">BED1</strain>
    </source>
</reference>
<proteinExistence type="predicted"/>
<protein>
    <submittedName>
        <fullName evidence="1">Uncharacterized protein</fullName>
    </submittedName>
</protein>
<evidence type="ECO:0000313" key="2">
    <source>
        <dbReference type="Proteomes" id="UP001194468"/>
    </source>
</evidence>
<dbReference type="AlphaFoldDB" id="A0AAD4BJ10"/>